<feature type="binding site" evidence="5">
    <location>
        <position position="52"/>
    </location>
    <ligand>
        <name>substrate</name>
    </ligand>
</feature>
<dbReference type="InterPro" id="IPR006033">
    <property type="entry name" value="AsnA_fam"/>
</dbReference>
<dbReference type="OrthoDB" id="9788068at2"/>
<evidence type="ECO:0000259" key="9">
    <source>
        <dbReference type="Pfam" id="PF17763"/>
    </source>
</evidence>
<dbReference type="PROSITE" id="PS00917">
    <property type="entry name" value="ASN_GLN_ASE_2"/>
    <property type="match status" value="1"/>
</dbReference>
<name>A0A495VP07_9RHOO</name>
<dbReference type="InterPro" id="IPR041725">
    <property type="entry name" value="L-asparaginase_I"/>
</dbReference>
<dbReference type="PIRSF" id="PIRSF001220">
    <property type="entry name" value="L-ASNase_gatD"/>
    <property type="match status" value="1"/>
</dbReference>
<evidence type="ECO:0000256" key="5">
    <source>
        <dbReference type="PIRSR" id="PIRSR001220-2"/>
    </source>
</evidence>
<organism evidence="10 11">
    <name type="scientific">Azonexus fungiphilus</name>
    <dbReference type="NCBI Taxonomy" id="146940"/>
    <lineage>
        <taxon>Bacteria</taxon>
        <taxon>Pseudomonadati</taxon>
        <taxon>Pseudomonadota</taxon>
        <taxon>Betaproteobacteria</taxon>
        <taxon>Rhodocyclales</taxon>
        <taxon>Azonexaceae</taxon>
        <taxon>Azonexus</taxon>
    </lineage>
</organism>
<evidence type="ECO:0000256" key="7">
    <source>
        <dbReference type="PROSITE-ProRule" id="PRU10100"/>
    </source>
</evidence>
<evidence type="ECO:0000259" key="8">
    <source>
        <dbReference type="Pfam" id="PF00710"/>
    </source>
</evidence>
<dbReference type="Proteomes" id="UP000270626">
    <property type="component" value="Unassembled WGS sequence"/>
</dbReference>
<feature type="active site" description="O-isoaspartyl threonine intermediate" evidence="4">
    <location>
        <position position="12"/>
    </location>
</feature>
<evidence type="ECO:0000313" key="10">
    <source>
        <dbReference type="EMBL" id="RKT51139.1"/>
    </source>
</evidence>
<dbReference type="SMART" id="SM00870">
    <property type="entry name" value="Asparaginase"/>
    <property type="match status" value="1"/>
</dbReference>
<dbReference type="InterPro" id="IPR037152">
    <property type="entry name" value="L-asparaginase_N_sf"/>
</dbReference>
<feature type="domain" description="L-asparaginase N-terminal" evidence="8">
    <location>
        <begin position="4"/>
        <end position="176"/>
    </location>
</feature>
<dbReference type="Gene3D" id="3.40.50.40">
    <property type="match status" value="1"/>
</dbReference>
<dbReference type="EC" id="3.5.1.1" evidence="2"/>
<dbReference type="GO" id="GO:0004067">
    <property type="term" value="F:asparaginase activity"/>
    <property type="evidence" value="ECO:0007669"/>
    <property type="project" value="UniProtKB-UniRule"/>
</dbReference>
<comment type="caution">
    <text evidence="10">The sequence shown here is derived from an EMBL/GenBank/DDBJ whole genome shotgun (WGS) entry which is preliminary data.</text>
</comment>
<dbReference type="InterPro" id="IPR020827">
    <property type="entry name" value="Asparaginase/glutaminase_AS1"/>
</dbReference>
<dbReference type="RefSeq" id="WP_121458670.1">
    <property type="nucleotide sequence ID" value="NZ_JAANMQ010000003.1"/>
</dbReference>
<dbReference type="PRINTS" id="PR00139">
    <property type="entry name" value="ASNGLNASE"/>
</dbReference>
<dbReference type="InterPro" id="IPR040919">
    <property type="entry name" value="Asparaginase_C"/>
</dbReference>
<dbReference type="PROSITE" id="PS51732">
    <property type="entry name" value="ASN_GLN_ASE_3"/>
    <property type="match status" value="1"/>
</dbReference>
<dbReference type="InterPro" id="IPR036152">
    <property type="entry name" value="Asp/glu_Ase-like_sf"/>
</dbReference>
<dbReference type="InterPro" id="IPR006034">
    <property type="entry name" value="Asparaginase/glutaminase-like"/>
</dbReference>
<dbReference type="PANTHER" id="PTHR11707:SF28">
    <property type="entry name" value="60 KDA LYSOPHOSPHOLIPASE"/>
    <property type="match status" value="1"/>
</dbReference>
<dbReference type="AlphaFoldDB" id="A0A495VP07"/>
<evidence type="ECO:0000256" key="1">
    <source>
        <dbReference type="ARBA" id="ARBA00010518"/>
    </source>
</evidence>
<feature type="domain" description="Asparaginase/glutaminase C-terminal" evidence="9">
    <location>
        <begin position="204"/>
        <end position="318"/>
    </location>
</feature>
<dbReference type="Pfam" id="PF00710">
    <property type="entry name" value="Asparaginase"/>
    <property type="match status" value="1"/>
</dbReference>
<dbReference type="PANTHER" id="PTHR11707">
    <property type="entry name" value="L-ASPARAGINASE"/>
    <property type="match status" value="1"/>
</dbReference>
<dbReference type="GO" id="GO:0009066">
    <property type="term" value="P:aspartate family amino acid metabolic process"/>
    <property type="evidence" value="ECO:0007669"/>
    <property type="project" value="UniProtKB-ARBA"/>
</dbReference>
<comment type="similarity">
    <text evidence="1">Belongs to the asparaginase 1 family.</text>
</comment>
<reference evidence="10 11" key="1">
    <citation type="submission" date="2018-10" db="EMBL/GenBank/DDBJ databases">
        <title>Genomic Encyclopedia of Type Strains, Phase IV (KMG-IV): sequencing the most valuable type-strain genomes for metagenomic binning, comparative biology and taxonomic classification.</title>
        <authorList>
            <person name="Goeker M."/>
        </authorList>
    </citation>
    <scope>NUCLEOTIDE SEQUENCE [LARGE SCALE GENOMIC DNA]</scope>
    <source>
        <strain evidence="10 11">DSM 23841</strain>
    </source>
</reference>
<feature type="active site" evidence="6">
    <location>
        <position position="12"/>
    </location>
</feature>
<feature type="active site" evidence="7">
    <location>
        <position position="83"/>
    </location>
</feature>
<dbReference type="InterPro" id="IPR027474">
    <property type="entry name" value="L-asparaginase_N"/>
</dbReference>
<proteinExistence type="inferred from homology"/>
<keyword evidence="3" id="KW-0378">Hydrolase</keyword>
<keyword evidence="11" id="KW-1185">Reference proteome</keyword>
<evidence type="ECO:0000256" key="2">
    <source>
        <dbReference type="ARBA" id="ARBA00012920"/>
    </source>
</evidence>
<feature type="binding site" evidence="5">
    <location>
        <begin position="83"/>
        <end position="84"/>
    </location>
    <ligand>
        <name>substrate</name>
    </ligand>
</feature>
<dbReference type="Pfam" id="PF17763">
    <property type="entry name" value="Asparaginase_C"/>
    <property type="match status" value="1"/>
</dbReference>
<dbReference type="CDD" id="cd08963">
    <property type="entry name" value="L-asparaginase_I"/>
    <property type="match status" value="1"/>
</dbReference>
<dbReference type="SUPFAM" id="SSF53774">
    <property type="entry name" value="Glutaminase/Asparaginase"/>
    <property type="match status" value="1"/>
</dbReference>
<evidence type="ECO:0000256" key="4">
    <source>
        <dbReference type="PIRSR" id="PIRSR001220-1"/>
    </source>
</evidence>
<dbReference type="PROSITE" id="PS00144">
    <property type="entry name" value="ASN_GLN_ASE_1"/>
    <property type="match status" value="1"/>
</dbReference>
<dbReference type="EMBL" id="RBXP01000016">
    <property type="protein sequence ID" value="RKT51139.1"/>
    <property type="molecule type" value="Genomic_DNA"/>
</dbReference>
<dbReference type="NCBIfam" id="TIGR00519">
    <property type="entry name" value="asnASE_I"/>
    <property type="match status" value="1"/>
</dbReference>
<protein>
    <recommendedName>
        <fullName evidence="2">asparaginase</fullName>
        <ecNumber evidence="2">3.5.1.1</ecNumber>
    </recommendedName>
</protein>
<dbReference type="SFLD" id="SFLDS00057">
    <property type="entry name" value="Glutaminase/Asparaginase"/>
    <property type="match status" value="1"/>
</dbReference>
<dbReference type="PIRSF" id="PIRSF500176">
    <property type="entry name" value="L_ASNase"/>
    <property type="match status" value="1"/>
</dbReference>
<gene>
    <name evidence="10" type="ORF">DFR40_2351</name>
</gene>
<dbReference type="InterPro" id="IPR027475">
    <property type="entry name" value="Asparaginase/glutaminase_AS2"/>
</dbReference>
<dbReference type="Gene3D" id="3.40.50.1170">
    <property type="entry name" value="L-asparaginase, N-terminal domain"/>
    <property type="match status" value="1"/>
</dbReference>
<evidence type="ECO:0000313" key="11">
    <source>
        <dbReference type="Proteomes" id="UP000270626"/>
    </source>
</evidence>
<dbReference type="InterPro" id="IPR027473">
    <property type="entry name" value="L-asparaginase_C"/>
</dbReference>
<sequence length="331" mass="34077">MPPVLILHTGGTIGMAATPGGYRPLPGFAGHLRRQLAGRGEFTVVELPPIDSADLRPGHWSAIATALAERWHDHAGFVVLHGTDTMAWSASALSFMLRGCDKPVVFTGAQIPMGEPASDALANLAAALDIAAASPLREVAIAFGPRLLRGNRARKLSATRLDAFDSPNCPALAELGTPPAFHVEQLRPAGRPDFRIAACTDGAVGVLTFYPGISAASVDALLADPRLRGLVLQSYGTGNAPQADPALLGALERAAARGVVMLNTTQCAHGSVAQETYATGAALAGIGVVGGADITPEAAFAKLHWLLASDSDPARIAAALRQSLAGEQSVA</sequence>
<evidence type="ECO:0000256" key="3">
    <source>
        <dbReference type="ARBA" id="ARBA00022801"/>
    </source>
</evidence>
<accession>A0A495VP07</accession>
<dbReference type="FunFam" id="3.40.50.40:FF:000001">
    <property type="entry name" value="L-asparaginase 1"/>
    <property type="match status" value="1"/>
</dbReference>
<evidence type="ECO:0000256" key="6">
    <source>
        <dbReference type="PROSITE-ProRule" id="PRU10099"/>
    </source>
</evidence>